<evidence type="ECO:0000313" key="7">
    <source>
        <dbReference type="EMBL" id="PKY65592.1"/>
    </source>
</evidence>
<evidence type="ECO:0000256" key="4">
    <source>
        <dbReference type="ARBA" id="ARBA00023125"/>
    </source>
</evidence>
<accession>A0A2I1I386</accession>
<dbReference type="Pfam" id="PF00872">
    <property type="entry name" value="Transposase_mut"/>
    <property type="match status" value="1"/>
</dbReference>
<comment type="similarity">
    <text evidence="2 6">Belongs to the transposase mutator family.</text>
</comment>
<evidence type="ECO:0000256" key="5">
    <source>
        <dbReference type="ARBA" id="ARBA00023172"/>
    </source>
</evidence>
<keyword evidence="4 6" id="KW-0238">DNA-binding</keyword>
<dbReference type="OrthoDB" id="9793302at2"/>
<evidence type="ECO:0000256" key="2">
    <source>
        <dbReference type="ARBA" id="ARBA00010961"/>
    </source>
</evidence>
<name>A0A2I1I386_9ACTO</name>
<dbReference type="RefSeq" id="WP_101628777.1">
    <property type="nucleotide sequence ID" value="NZ_PKKJ01000022.1"/>
</dbReference>
<sequence>MIVVSPKKHGGAERVADISRRLMENPETARLIQELGESTVDANELVRGLLQATINSGLNAEMDAHLGYVNGDRAGKEAAGQANSRNGSYPKTVDSAYGPVDISVPRNRAGTYMPRMVPKGSRRLTDLDDMIISLYAGGMTVRDIEHHLATTIGVNLSPDTISAVTDAVLEEVTAWQTRQLEAFYPVIFLDALRVKIRDNGRVVNKAVYMGVGVDMEGIKHILGLWVATNEGAAFWSQVCAEIANRGVNDVFIVCCDGLKGFPEAIQATWPDSMVQTCVVHLIRAANRWVAYGDRKEVSKHLRGIYTAVNEDEARSALDEFEASELGQKYPQSVKVWRDAWDRFIPFLQFPPAARKVIYTTNSIESMNSELRKATRNRVQFPSDSAAVKTLWLMICNIEDRRAARRAKEGAKASASAKRLIEGSKTSNWKQAINQLSVAYPDRFAAYL</sequence>
<proteinExistence type="inferred from homology"/>
<dbReference type="PROSITE" id="PS01007">
    <property type="entry name" value="TRANSPOSASE_MUTATOR"/>
    <property type="match status" value="1"/>
</dbReference>
<dbReference type="Proteomes" id="UP000234545">
    <property type="component" value="Unassembled WGS sequence"/>
</dbReference>
<keyword evidence="3 6" id="KW-0815">Transposition</keyword>
<evidence type="ECO:0000313" key="8">
    <source>
        <dbReference type="Proteomes" id="UP000234545"/>
    </source>
</evidence>
<dbReference type="GO" id="GO:0003677">
    <property type="term" value="F:DNA binding"/>
    <property type="evidence" value="ECO:0007669"/>
    <property type="project" value="UniProtKB-UniRule"/>
</dbReference>
<reference evidence="7 8" key="1">
    <citation type="submission" date="2017-12" db="EMBL/GenBank/DDBJ databases">
        <title>Phylogenetic diversity of female urinary microbiome.</title>
        <authorList>
            <person name="Thomas-White K."/>
            <person name="Wolfe A.J."/>
        </authorList>
    </citation>
    <scope>NUCLEOTIDE SEQUENCE [LARGE SCALE GENOMIC DNA]</scope>
    <source>
        <strain evidence="7 8">UMB0250</strain>
    </source>
</reference>
<dbReference type="GO" id="GO:0004803">
    <property type="term" value="F:transposase activity"/>
    <property type="evidence" value="ECO:0007669"/>
    <property type="project" value="UniProtKB-UniRule"/>
</dbReference>
<gene>
    <name evidence="7" type="ORF">CYJ25_08880</name>
</gene>
<dbReference type="GO" id="GO:0006313">
    <property type="term" value="P:DNA transposition"/>
    <property type="evidence" value="ECO:0007669"/>
    <property type="project" value="UniProtKB-UniRule"/>
</dbReference>
<keyword evidence="5 6" id="KW-0233">DNA recombination</keyword>
<comment type="caution">
    <text evidence="7">The sequence shown here is derived from an EMBL/GenBank/DDBJ whole genome shotgun (WGS) entry which is preliminary data.</text>
</comment>
<organism evidence="7 8">
    <name type="scientific">Schaalia turicensis</name>
    <dbReference type="NCBI Taxonomy" id="131111"/>
    <lineage>
        <taxon>Bacteria</taxon>
        <taxon>Bacillati</taxon>
        <taxon>Actinomycetota</taxon>
        <taxon>Actinomycetes</taxon>
        <taxon>Actinomycetales</taxon>
        <taxon>Actinomycetaceae</taxon>
        <taxon>Schaalia</taxon>
    </lineage>
</organism>
<keyword evidence="6" id="KW-0814">Transposable element</keyword>
<dbReference type="EMBL" id="PKKJ01000022">
    <property type="protein sequence ID" value="PKY65592.1"/>
    <property type="molecule type" value="Genomic_DNA"/>
</dbReference>
<dbReference type="InterPro" id="IPR001207">
    <property type="entry name" value="Transposase_mutator"/>
</dbReference>
<evidence type="ECO:0000256" key="1">
    <source>
        <dbReference type="ARBA" id="ARBA00002190"/>
    </source>
</evidence>
<dbReference type="AlphaFoldDB" id="A0A2I1I386"/>
<dbReference type="NCBIfam" id="NF033543">
    <property type="entry name" value="transpos_IS256"/>
    <property type="match status" value="1"/>
</dbReference>
<dbReference type="PANTHER" id="PTHR33217:SF8">
    <property type="entry name" value="MUTATOR FAMILY TRANSPOSASE"/>
    <property type="match status" value="1"/>
</dbReference>
<evidence type="ECO:0000256" key="6">
    <source>
        <dbReference type="RuleBase" id="RU365089"/>
    </source>
</evidence>
<protein>
    <recommendedName>
        <fullName evidence="6">Mutator family transposase</fullName>
    </recommendedName>
</protein>
<comment type="function">
    <text evidence="1 6">Required for the transposition of the insertion element.</text>
</comment>
<dbReference type="PANTHER" id="PTHR33217">
    <property type="entry name" value="TRANSPOSASE FOR INSERTION SEQUENCE ELEMENT IS1081"/>
    <property type="match status" value="1"/>
</dbReference>
<evidence type="ECO:0000256" key="3">
    <source>
        <dbReference type="ARBA" id="ARBA00022578"/>
    </source>
</evidence>